<dbReference type="SUPFAM" id="SSF81665">
    <property type="entry name" value="Calcium ATPase, transmembrane domain M"/>
    <property type="match status" value="1"/>
</dbReference>
<protein>
    <submittedName>
        <fullName evidence="3">Uncharacterized protein</fullName>
    </submittedName>
</protein>
<sequence>MKVFALTALVCFEQNPYQDFHEGRTASGGSIEEAVRPLVLLVMMTTTTTTGPSDHTPVTMQLNDQTDLEACSSLLTCSPEDDFSDPFDIANTKNVPFQALKRWREAALVLNASRFRRYYFFLNLLDNELLCWVPKLLLFLLPVAKGLSEKLKTDIDSGIVDDDAELSKRKNVFGANTYPMKKACSYLRFLWEAWQDLDSHHLNCSCCTITGT</sequence>
<dbReference type="EMBL" id="JACEIK010001182">
    <property type="protein sequence ID" value="MCD7466932.1"/>
    <property type="molecule type" value="Genomic_DNA"/>
</dbReference>
<dbReference type="InterPro" id="IPR004014">
    <property type="entry name" value="ATPase_P-typ_cation-transptr_N"/>
</dbReference>
<feature type="domain" description="Calcium-transporting P-type ATPase N-terminal autoinhibitory" evidence="2">
    <location>
        <begin position="85"/>
        <end position="116"/>
    </location>
</feature>
<dbReference type="Proteomes" id="UP000823775">
    <property type="component" value="Unassembled WGS sequence"/>
</dbReference>
<name>A0ABS8T6C5_DATST</name>
<evidence type="ECO:0000259" key="2">
    <source>
        <dbReference type="Pfam" id="PF12515"/>
    </source>
</evidence>
<proteinExistence type="predicted"/>
<gene>
    <name evidence="3" type="ORF">HAX54_004034</name>
</gene>
<evidence type="ECO:0000259" key="1">
    <source>
        <dbReference type="Pfam" id="PF00690"/>
    </source>
</evidence>
<dbReference type="Pfam" id="PF12515">
    <property type="entry name" value="CaATP_NAI"/>
    <property type="match status" value="1"/>
</dbReference>
<comment type="caution">
    <text evidence="3">The sequence shown here is derived from an EMBL/GenBank/DDBJ whole genome shotgun (WGS) entry which is preliminary data.</text>
</comment>
<reference evidence="3 4" key="1">
    <citation type="journal article" date="2021" name="BMC Genomics">
        <title>Datura genome reveals duplications of psychoactive alkaloid biosynthetic genes and high mutation rate following tissue culture.</title>
        <authorList>
            <person name="Rajewski A."/>
            <person name="Carter-House D."/>
            <person name="Stajich J."/>
            <person name="Litt A."/>
        </authorList>
    </citation>
    <scope>NUCLEOTIDE SEQUENCE [LARGE SCALE GENOMIC DNA]</scope>
    <source>
        <strain evidence="3">AR-01</strain>
    </source>
</reference>
<keyword evidence="4" id="KW-1185">Reference proteome</keyword>
<dbReference type="Pfam" id="PF00690">
    <property type="entry name" value="Cation_ATPase_N"/>
    <property type="match status" value="1"/>
</dbReference>
<feature type="domain" description="Cation-transporting P-type ATPase N-terminal" evidence="1">
    <location>
        <begin position="145"/>
        <end position="196"/>
    </location>
</feature>
<evidence type="ECO:0000313" key="4">
    <source>
        <dbReference type="Proteomes" id="UP000823775"/>
    </source>
</evidence>
<dbReference type="InterPro" id="IPR023298">
    <property type="entry name" value="ATPase_P-typ_TM_dom_sf"/>
</dbReference>
<accession>A0ABS8T6C5</accession>
<organism evidence="3 4">
    <name type="scientific">Datura stramonium</name>
    <name type="common">Jimsonweed</name>
    <name type="synonym">Common thornapple</name>
    <dbReference type="NCBI Taxonomy" id="4076"/>
    <lineage>
        <taxon>Eukaryota</taxon>
        <taxon>Viridiplantae</taxon>
        <taxon>Streptophyta</taxon>
        <taxon>Embryophyta</taxon>
        <taxon>Tracheophyta</taxon>
        <taxon>Spermatophyta</taxon>
        <taxon>Magnoliopsida</taxon>
        <taxon>eudicotyledons</taxon>
        <taxon>Gunneridae</taxon>
        <taxon>Pentapetalae</taxon>
        <taxon>asterids</taxon>
        <taxon>lamiids</taxon>
        <taxon>Solanales</taxon>
        <taxon>Solanaceae</taxon>
        <taxon>Solanoideae</taxon>
        <taxon>Datureae</taxon>
        <taxon>Datura</taxon>
    </lineage>
</organism>
<dbReference type="InterPro" id="IPR024750">
    <property type="entry name" value="Ca_ATPase_N_dom"/>
</dbReference>
<evidence type="ECO:0000313" key="3">
    <source>
        <dbReference type="EMBL" id="MCD7466932.1"/>
    </source>
</evidence>